<dbReference type="AlphaFoldDB" id="A0A4Z1NWU1"/>
<comment type="caution">
    <text evidence="1">The sequence shown here is derived from an EMBL/GenBank/DDBJ whole genome shotgun (WGS) entry which is preliminary data.</text>
</comment>
<organism evidence="1 2">
    <name type="scientific">Venturia nashicola</name>
    <dbReference type="NCBI Taxonomy" id="86259"/>
    <lineage>
        <taxon>Eukaryota</taxon>
        <taxon>Fungi</taxon>
        <taxon>Dikarya</taxon>
        <taxon>Ascomycota</taxon>
        <taxon>Pezizomycotina</taxon>
        <taxon>Dothideomycetes</taxon>
        <taxon>Pleosporomycetidae</taxon>
        <taxon>Venturiales</taxon>
        <taxon>Venturiaceae</taxon>
        <taxon>Venturia</taxon>
    </lineage>
</organism>
<evidence type="ECO:0000313" key="1">
    <source>
        <dbReference type="EMBL" id="TID20497.1"/>
    </source>
</evidence>
<dbReference type="Proteomes" id="UP000298493">
    <property type="component" value="Unassembled WGS sequence"/>
</dbReference>
<dbReference type="OrthoDB" id="3936264at2759"/>
<sequence>MTRSPSLFRAAYRTFSQCRPRFSHHYFTTSIPQRASETTNDDTSPSSEEDYDYSWIQDSELNLLRRQRDLLPKPSVYVLFNQKLDLFEAEMSEKIKTNHLLTHQDLEIVHKLRAKLKIAEENNRKRVRLFDEIIRETDEEHKRVRARLPKRKALTTRHSAMDKGQR</sequence>
<reference evidence="1 2" key="1">
    <citation type="submission" date="2019-04" db="EMBL/GenBank/DDBJ databases">
        <title>High contiguity whole genome sequence and gene annotation resource for two Venturia nashicola isolates.</title>
        <authorList>
            <person name="Prokchorchik M."/>
            <person name="Won K."/>
            <person name="Lee Y."/>
            <person name="Choi E.D."/>
            <person name="Segonzac C."/>
            <person name="Sohn K.H."/>
        </authorList>
    </citation>
    <scope>NUCLEOTIDE SEQUENCE [LARGE SCALE GENOMIC DNA]</scope>
    <source>
        <strain evidence="1 2">PRI2</strain>
    </source>
</reference>
<dbReference type="EMBL" id="SNSC02000010">
    <property type="protein sequence ID" value="TID20497.1"/>
    <property type="molecule type" value="Genomic_DNA"/>
</dbReference>
<accession>A0A4Z1NWU1</accession>
<protein>
    <submittedName>
        <fullName evidence="1">Dicarboxylic amino acid permease</fullName>
    </submittedName>
</protein>
<name>A0A4Z1NWU1_9PEZI</name>
<evidence type="ECO:0000313" key="2">
    <source>
        <dbReference type="Proteomes" id="UP000298493"/>
    </source>
</evidence>
<gene>
    <name evidence="1" type="ORF">E6O75_ATG05261</name>
</gene>
<keyword evidence="2" id="KW-1185">Reference proteome</keyword>
<proteinExistence type="predicted"/>